<organism evidence="1 2">
    <name type="scientific">Colletotrichum shisoi</name>
    <dbReference type="NCBI Taxonomy" id="2078593"/>
    <lineage>
        <taxon>Eukaryota</taxon>
        <taxon>Fungi</taxon>
        <taxon>Dikarya</taxon>
        <taxon>Ascomycota</taxon>
        <taxon>Pezizomycotina</taxon>
        <taxon>Sordariomycetes</taxon>
        <taxon>Hypocreomycetidae</taxon>
        <taxon>Glomerellales</taxon>
        <taxon>Glomerellaceae</taxon>
        <taxon>Colletotrichum</taxon>
        <taxon>Colletotrichum destructivum species complex</taxon>
    </lineage>
</organism>
<accession>A0A5Q4BHF1</accession>
<sequence>MSRQVSLPPGSSILDRLAFLPAELQVQILFEVLTVSSPCALSLFVPDWGVCSHAASPVNAIYDLQRIDVYIKGAVGARGRFETRVRHDDRDHIPLPLMEQANSGALVREFKRRFPAAMEWALQDLEQRRLRTFEQHWPKGPDDEIGRCMAGGALVFRECDGTARGTRYDDGLDTGGQTPAEGAVLLRHMMLNGVPRDPWQQLRLRRNALTKYRLEMRVFVERGPELLAVDWVAMTQLETLFIDLRAYGRDRGGEDGIRLGAAGMGCLQLRCLVVAGLRSGARYARPAGWRACDWEADETEVDGGVNWVKVFRGAVREGGRLVFVDRRMLDISWEAWGMRAEKEGLLTLAKPEGDGKVKGQSEVVGEFRDAAYLRHVDRVLLNEGK</sequence>
<proteinExistence type="predicted"/>
<evidence type="ECO:0000313" key="2">
    <source>
        <dbReference type="Proteomes" id="UP000326340"/>
    </source>
</evidence>
<dbReference type="Proteomes" id="UP000326340">
    <property type="component" value="Unassembled WGS sequence"/>
</dbReference>
<dbReference type="OrthoDB" id="5104994at2759"/>
<gene>
    <name evidence="1" type="ORF">CSHISOI_09148</name>
</gene>
<dbReference type="EMBL" id="PUHP01001238">
    <property type="protein sequence ID" value="TQN66348.1"/>
    <property type="molecule type" value="Genomic_DNA"/>
</dbReference>
<comment type="caution">
    <text evidence="1">The sequence shown here is derived from an EMBL/GenBank/DDBJ whole genome shotgun (WGS) entry which is preliminary data.</text>
</comment>
<dbReference type="AlphaFoldDB" id="A0A5Q4BHF1"/>
<reference evidence="1 2" key="1">
    <citation type="journal article" date="2019" name="Sci. Rep.">
        <title>Colletotrichum shisoi sp. nov., an anthracnose pathogen of Perilla frutescens in Japan: molecular phylogenetic, morphological and genomic evidence.</title>
        <authorList>
            <person name="Gan P."/>
            <person name="Tsushima A."/>
            <person name="Hiroyama R."/>
            <person name="Narusaka M."/>
            <person name="Takano Y."/>
            <person name="Narusaka Y."/>
            <person name="Kawaradani M."/>
            <person name="Damm U."/>
            <person name="Shirasu K."/>
        </authorList>
    </citation>
    <scope>NUCLEOTIDE SEQUENCE [LARGE SCALE GENOMIC DNA]</scope>
    <source>
        <strain evidence="1 2">PG-2018a</strain>
    </source>
</reference>
<keyword evidence="2" id="KW-1185">Reference proteome</keyword>
<evidence type="ECO:0000313" key="1">
    <source>
        <dbReference type="EMBL" id="TQN66348.1"/>
    </source>
</evidence>
<protein>
    <submittedName>
        <fullName evidence="1">Uncharacterized protein</fullName>
    </submittedName>
</protein>
<name>A0A5Q4BHF1_9PEZI</name>